<dbReference type="GO" id="GO:0009055">
    <property type="term" value="F:electron transfer activity"/>
    <property type="evidence" value="ECO:0007669"/>
    <property type="project" value="InterPro"/>
</dbReference>
<dbReference type="EMBL" id="CP001390">
    <property type="protein sequence ID" value="ACM19236.1"/>
    <property type="molecule type" value="Genomic_DNA"/>
</dbReference>
<dbReference type="KEGG" id="geo:Geob_0874"/>
<dbReference type="STRING" id="316067.Geob_0874"/>
<dbReference type="eggNOG" id="COG2010">
    <property type="taxonomic scope" value="Bacteria"/>
</dbReference>
<gene>
    <name evidence="1" type="primary">actE</name>
    <name evidence="1" type="ordered locus">Geob_0874</name>
</gene>
<dbReference type="Proteomes" id="UP000007721">
    <property type="component" value="Chromosome"/>
</dbReference>
<dbReference type="OrthoDB" id="9773456at2"/>
<dbReference type="InterPro" id="IPR036909">
    <property type="entry name" value="Cyt_c-like_dom_sf"/>
</dbReference>
<dbReference type="HOGENOM" id="CLU_1624764_0_0_7"/>
<keyword evidence="2" id="KW-1185">Reference proteome</keyword>
<dbReference type="SUPFAM" id="SSF46626">
    <property type="entry name" value="Cytochrome c"/>
    <property type="match status" value="1"/>
</dbReference>
<evidence type="ECO:0000313" key="2">
    <source>
        <dbReference type="Proteomes" id="UP000007721"/>
    </source>
</evidence>
<protein>
    <submittedName>
        <fullName evidence="1">Menaquinol oxidoreductase complex ACIII, cytochrome c subunit ActE, 1 heme-binding site</fullName>
    </submittedName>
</protein>
<dbReference type="Gene3D" id="1.10.760.10">
    <property type="entry name" value="Cytochrome c-like domain"/>
    <property type="match status" value="1"/>
</dbReference>
<evidence type="ECO:0000313" key="1">
    <source>
        <dbReference type="EMBL" id="ACM19236.1"/>
    </source>
</evidence>
<dbReference type="AlphaFoldDB" id="B9M1U0"/>
<dbReference type="GO" id="GO:0020037">
    <property type="term" value="F:heme binding"/>
    <property type="evidence" value="ECO:0007669"/>
    <property type="project" value="InterPro"/>
</dbReference>
<proteinExistence type="predicted"/>
<name>B9M1U0_GEODF</name>
<organism evidence="1 2">
    <name type="scientific">Geotalea daltonii (strain DSM 22248 / JCM 15807 / FRC-32)</name>
    <name type="common">Geobacter daltonii</name>
    <dbReference type="NCBI Taxonomy" id="316067"/>
    <lineage>
        <taxon>Bacteria</taxon>
        <taxon>Pseudomonadati</taxon>
        <taxon>Thermodesulfobacteriota</taxon>
        <taxon>Desulfuromonadia</taxon>
        <taxon>Geobacterales</taxon>
        <taxon>Geobacteraceae</taxon>
        <taxon>Geotalea</taxon>
    </lineage>
</organism>
<dbReference type="RefSeq" id="WP_012645965.1">
    <property type="nucleotide sequence ID" value="NC_011979.1"/>
</dbReference>
<accession>B9M1U0</accession>
<sequence length="163" mass="18369">MKKIAAAFVIFAALIVAGLFGLVLYKGPRMQIQQHLRAYQWVQPPPVDGVVPVTLPEQLPSMEAAPAVRNPLPDTAENRQRGRVYYHYYCIFCHGNEGAGNGPVGESYMPVPADLRSKRVTRYGDGYLLRNMLLGIGHEPVLERVVPPRHRWYLVTYVRSLGR</sequence>
<reference evidence="1 2" key="1">
    <citation type="submission" date="2009-01" db="EMBL/GenBank/DDBJ databases">
        <title>Complete sequence of Geobacter sp. FRC-32.</title>
        <authorList>
            <consortium name="US DOE Joint Genome Institute"/>
            <person name="Lucas S."/>
            <person name="Copeland A."/>
            <person name="Lapidus A."/>
            <person name="Glavina del Rio T."/>
            <person name="Dalin E."/>
            <person name="Tice H."/>
            <person name="Bruce D."/>
            <person name="Goodwin L."/>
            <person name="Pitluck S."/>
            <person name="Saunders E."/>
            <person name="Brettin T."/>
            <person name="Detter J.C."/>
            <person name="Han C."/>
            <person name="Larimer F."/>
            <person name="Land M."/>
            <person name="Hauser L."/>
            <person name="Kyrpides N."/>
            <person name="Ovchinnikova G."/>
            <person name="Kostka J."/>
            <person name="Richardson P."/>
        </authorList>
    </citation>
    <scope>NUCLEOTIDE SEQUENCE [LARGE SCALE GENOMIC DNA]</scope>
    <source>
        <strain evidence="2">DSM 22248 / JCM 15807 / FRC-32</strain>
    </source>
</reference>